<accession>A0ABP9WPW6</accession>
<comment type="caution">
    <text evidence="2">The sequence shown here is derived from an EMBL/GenBank/DDBJ whole genome shotgun (WGS) entry which is preliminary data.</text>
</comment>
<reference evidence="2 3" key="1">
    <citation type="submission" date="2024-02" db="EMBL/GenBank/DDBJ databases">
        <title>Microbulbifer aestuariivivens NBRC 112533.</title>
        <authorList>
            <person name="Ichikawa N."/>
            <person name="Katano-Makiyama Y."/>
            <person name="Hidaka K."/>
        </authorList>
    </citation>
    <scope>NUCLEOTIDE SEQUENCE [LARGE SCALE GENOMIC DNA]</scope>
    <source>
        <strain evidence="2 3">NBRC 112533</strain>
    </source>
</reference>
<evidence type="ECO:0000256" key="1">
    <source>
        <dbReference type="SAM" id="MobiDB-lite"/>
    </source>
</evidence>
<sequence>MLSGTCEKYGLFLCLYPLPQELYESWRGSKIGRGEKTEGKMQNKKKIETLPKLRPARGFEKS</sequence>
<keyword evidence="3" id="KW-1185">Reference proteome</keyword>
<organism evidence="2 3">
    <name type="scientific">Microbulbifer aestuariivivens</name>
    <dbReference type="NCBI Taxonomy" id="1908308"/>
    <lineage>
        <taxon>Bacteria</taxon>
        <taxon>Pseudomonadati</taxon>
        <taxon>Pseudomonadota</taxon>
        <taxon>Gammaproteobacteria</taxon>
        <taxon>Cellvibrionales</taxon>
        <taxon>Microbulbiferaceae</taxon>
        <taxon>Microbulbifer</taxon>
    </lineage>
</organism>
<proteinExistence type="predicted"/>
<evidence type="ECO:0000313" key="3">
    <source>
        <dbReference type="Proteomes" id="UP001408594"/>
    </source>
</evidence>
<gene>
    <name evidence="2" type="ORF">Maes01_01806</name>
</gene>
<feature type="region of interest" description="Disordered" evidence="1">
    <location>
        <begin position="32"/>
        <end position="62"/>
    </location>
</feature>
<evidence type="ECO:0000313" key="2">
    <source>
        <dbReference type="EMBL" id="GAA5525241.1"/>
    </source>
</evidence>
<name>A0ABP9WPW6_9GAMM</name>
<dbReference type="EMBL" id="BAABRT010000012">
    <property type="protein sequence ID" value="GAA5525241.1"/>
    <property type="molecule type" value="Genomic_DNA"/>
</dbReference>
<dbReference type="Proteomes" id="UP001408594">
    <property type="component" value="Unassembled WGS sequence"/>
</dbReference>
<protein>
    <submittedName>
        <fullName evidence="2">Uncharacterized protein</fullName>
    </submittedName>
</protein>